<dbReference type="Proteomes" id="UP000533641">
    <property type="component" value="Unassembled WGS sequence"/>
</dbReference>
<organism evidence="2 3">
    <name type="scientific">Rhizobium mongolense</name>
    <dbReference type="NCBI Taxonomy" id="57676"/>
    <lineage>
        <taxon>Bacteria</taxon>
        <taxon>Pseudomonadati</taxon>
        <taxon>Pseudomonadota</taxon>
        <taxon>Alphaproteobacteria</taxon>
        <taxon>Hyphomicrobiales</taxon>
        <taxon>Rhizobiaceae</taxon>
        <taxon>Rhizobium/Agrobacterium group</taxon>
        <taxon>Rhizobium</taxon>
    </lineage>
</organism>
<keyword evidence="1" id="KW-1133">Transmembrane helix</keyword>
<evidence type="ECO:0000256" key="1">
    <source>
        <dbReference type="SAM" id="Phobius"/>
    </source>
</evidence>
<sequence length="227" mass="25394">MSPIPSCLPKRRQHLDLCRRSQENKRPYELQIVQVAGYIAYKVVSIGKGRAHRTEDLLLQVLTFGVIARALTAAALWYLPTVPAALTDSLSVAAVAGITALAGGAMGTIWRVAGEPFIRWMMNRMRVYTDDHESSVWESIMNYRAKWTVVQVHIDGGRVLEANFGEMVPSPKVPIIINEDGIAMYVTGSYDEAGVYKKYDIAGNEDDTIFTYIPRAMIKQMDVAWRV</sequence>
<dbReference type="AlphaFoldDB" id="A0A7W6WGR7"/>
<accession>A0A7W6WGR7</accession>
<evidence type="ECO:0000313" key="3">
    <source>
        <dbReference type="Proteomes" id="UP000533641"/>
    </source>
</evidence>
<name>A0A7W6WGR7_9HYPH</name>
<keyword evidence="1" id="KW-0472">Membrane</keyword>
<reference evidence="2 3" key="1">
    <citation type="submission" date="2020-08" db="EMBL/GenBank/DDBJ databases">
        <title>Genomic Encyclopedia of Type Strains, Phase IV (KMG-V): Genome sequencing to study the core and pangenomes of soil and plant-associated prokaryotes.</title>
        <authorList>
            <person name="Whitman W."/>
        </authorList>
    </citation>
    <scope>NUCLEOTIDE SEQUENCE [LARGE SCALE GENOMIC DNA]</scope>
    <source>
        <strain evidence="2 3">SEMIA 402</strain>
    </source>
</reference>
<gene>
    <name evidence="2" type="ORF">GGE12_005586</name>
</gene>
<comment type="caution">
    <text evidence="2">The sequence shown here is derived from an EMBL/GenBank/DDBJ whole genome shotgun (WGS) entry which is preliminary data.</text>
</comment>
<dbReference type="EMBL" id="JACIGM010000014">
    <property type="protein sequence ID" value="MBB4277777.1"/>
    <property type="molecule type" value="Genomic_DNA"/>
</dbReference>
<keyword evidence="1" id="KW-0812">Transmembrane</keyword>
<evidence type="ECO:0000313" key="2">
    <source>
        <dbReference type="EMBL" id="MBB4277777.1"/>
    </source>
</evidence>
<feature type="transmembrane region" description="Helical" evidence="1">
    <location>
        <begin position="57"/>
        <end position="79"/>
    </location>
</feature>
<proteinExistence type="predicted"/>
<feature type="transmembrane region" description="Helical" evidence="1">
    <location>
        <begin position="91"/>
        <end position="113"/>
    </location>
</feature>
<protein>
    <submittedName>
        <fullName evidence="2">Uncharacterized protein</fullName>
    </submittedName>
</protein>